<evidence type="ECO:0000313" key="6">
    <source>
        <dbReference type="EMBL" id="KKN88519.1"/>
    </source>
</evidence>
<dbReference type="HAMAP" id="MF_01914">
    <property type="entry name" value="LPS_assembly_LptA"/>
    <property type="match status" value="1"/>
</dbReference>
<evidence type="ECO:0000256" key="4">
    <source>
        <dbReference type="SAM" id="MobiDB-lite"/>
    </source>
</evidence>
<dbReference type="NCBIfam" id="TIGR03002">
    <property type="entry name" value="outer_YhbN_LptA"/>
    <property type="match status" value="1"/>
</dbReference>
<dbReference type="GO" id="GO:0017089">
    <property type="term" value="F:glycolipid transfer activity"/>
    <property type="evidence" value="ECO:0007669"/>
    <property type="project" value="TreeGrafter"/>
</dbReference>
<keyword evidence="2" id="KW-0732">Signal</keyword>
<reference evidence="6" key="1">
    <citation type="journal article" date="2015" name="Nature">
        <title>Complex archaea that bridge the gap between prokaryotes and eukaryotes.</title>
        <authorList>
            <person name="Spang A."/>
            <person name="Saw J.H."/>
            <person name="Jorgensen S.L."/>
            <person name="Zaremba-Niedzwiedzka K."/>
            <person name="Martijn J."/>
            <person name="Lind A.E."/>
            <person name="van Eijk R."/>
            <person name="Schleper C."/>
            <person name="Guy L."/>
            <person name="Ettema T.J."/>
        </authorList>
    </citation>
    <scope>NUCLEOTIDE SEQUENCE</scope>
</reference>
<feature type="compositionally biased region" description="Polar residues" evidence="4">
    <location>
        <begin position="171"/>
        <end position="192"/>
    </location>
</feature>
<comment type="caution">
    <text evidence="6">The sequence shown here is derived from an EMBL/GenBank/DDBJ whole genome shotgun (WGS) entry which is preliminary data.</text>
</comment>
<dbReference type="PANTHER" id="PTHR36504:SF1">
    <property type="entry name" value="LIPOPOLYSACCHARIDE EXPORT SYSTEM PROTEIN LPTA"/>
    <property type="match status" value="1"/>
</dbReference>
<dbReference type="InterPro" id="IPR005653">
    <property type="entry name" value="OstA-like_N"/>
</dbReference>
<dbReference type="Pfam" id="PF03968">
    <property type="entry name" value="LptD_N"/>
    <property type="match status" value="1"/>
</dbReference>
<accession>A0A0F9UA55</accession>
<feature type="domain" description="Organic solvent tolerance-like N-terminal" evidence="5">
    <location>
        <begin position="33"/>
        <end position="140"/>
    </location>
</feature>
<gene>
    <name evidence="6" type="ORF">LCGC14_0248160</name>
</gene>
<evidence type="ECO:0000259" key="5">
    <source>
        <dbReference type="Pfam" id="PF03968"/>
    </source>
</evidence>
<evidence type="ECO:0000256" key="1">
    <source>
        <dbReference type="ARBA" id="ARBA00022448"/>
    </source>
</evidence>
<dbReference type="Gene3D" id="2.60.450.10">
    <property type="entry name" value="Lipopolysaccharide (LPS) transport protein A like domain"/>
    <property type="match status" value="1"/>
</dbReference>
<dbReference type="InterPro" id="IPR052037">
    <property type="entry name" value="LPS_export_LptA"/>
</dbReference>
<dbReference type="GO" id="GO:0030288">
    <property type="term" value="C:outer membrane-bounded periplasmic space"/>
    <property type="evidence" value="ECO:0007669"/>
    <property type="project" value="TreeGrafter"/>
</dbReference>
<evidence type="ECO:0000256" key="3">
    <source>
        <dbReference type="ARBA" id="ARBA00022764"/>
    </source>
</evidence>
<sequence>MRCAKSLFVMTLMLYPAASALALPSDSSQPIRIQANTATLDDKRNTAVYTGNVIITQGTMRLAGTRVTLTSDANGELNKMVTQGGPATYQQTPEANKPPVKAHAQTIEYYAADERVVLIDKAFLEQSGNTFQGDYVSYDIPGQVVDAGRNSSSGATGADSGGDGRIEITIQPRSRGNATTESADGESGSTAP</sequence>
<proteinExistence type="inferred from homology"/>
<protein>
    <recommendedName>
        <fullName evidence="5">Organic solvent tolerance-like N-terminal domain-containing protein</fullName>
    </recommendedName>
</protein>
<dbReference type="GO" id="GO:0015920">
    <property type="term" value="P:lipopolysaccharide transport"/>
    <property type="evidence" value="ECO:0007669"/>
    <property type="project" value="InterPro"/>
</dbReference>
<keyword evidence="3" id="KW-0574">Periplasm</keyword>
<dbReference type="PANTHER" id="PTHR36504">
    <property type="entry name" value="LIPOPOLYSACCHARIDE EXPORT SYSTEM PROTEIN LPTA"/>
    <property type="match status" value="1"/>
</dbReference>
<dbReference type="GO" id="GO:0001530">
    <property type="term" value="F:lipopolysaccharide binding"/>
    <property type="evidence" value="ECO:0007669"/>
    <property type="project" value="InterPro"/>
</dbReference>
<dbReference type="InterPro" id="IPR014340">
    <property type="entry name" value="LptA"/>
</dbReference>
<name>A0A0F9UA55_9ZZZZ</name>
<dbReference type="EMBL" id="LAZR01000128">
    <property type="protein sequence ID" value="KKN88519.1"/>
    <property type="molecule type" value="Genomic_DNA"/>
</dbReference>
<dbReference type="GO" id="GO:0009279">
    <property type="term" value="C:cell outer membrane"/>
    <property type="evidence" value="ECO:0007669"/>
    <property type="project" value="TreeGrafter"/>
</dbReference>
<dbReference type="AlphaFoldDB" id="A0A0F9UA55"/>
<keyword evidence="1" id="KW-0813">Transport</keyword>
<feature type="region of interest" description="Disordered" evidence="4">
    <location>
        <begin position="147"/>
        <end position="192"/>
    </location>
</feature>
<organism evidence="6">
    <name type="scientific">marine sediment metagenome</name>
    <dbReference type="NCBI Taxonomy" id="412755"/>
    <lineage>
        <taxon>unclassified sequences</taxon>
        <taxon>metagenomes</taxon>
        <taxon>ecological metagenomes</taxon>
    </lineage>
</organism>
<evidence type="ECO:0000256" key="2">
    <source>
        <dbReference type="ARBA" id="ARBA00022729"/>
    </source>
</evidence>